<dbReference type="Pfam" id="PF01627">
    <property type="entry name" value="Hpt"/>
    <property type="match status" value="1"/>
</dbReference>
<keyword evidence="5" id="KW-0808">Transferase</keyword>
<comment type="function">
    <text evidence="8">Involved in the transmission of sensory signals from the chemoreceptors to the flagellar motors. CheA is autophosphorylated; it can transfer its phosphate group to either CheB or CheY.</text>
</comment>
<dbReference type="InterPro" id="IPR002545">
    <property type="entry name" value="CheW-lke_dom"/>
</dbReference>
<comment type="catalytic activity">
    <reaction evidence="1">
        <text>ATP + protein L-histidine = ADP + protein N-phospho-L-histidine.</text>
        <dbReference type="EC" id="2.7.13.3"/>
    </reaction>
</comment>
<sequence>MDELMAQFIVESRELVQSGIKELVALQAEPADRAHLDAAFRTVHTLKGAVGLFDLAPLQTTLHKAEDVLGQVRASAAAIDGAQVEALIDVLEWIELCVDDIERDGAVSDERSGRALALALGLVSDSDTVATPVSPAPQPAMPDWIKALRPGRGKTATVAIRYVPHPEAFFSGDDPLALVATVPDLLDLRLASREPWPDADKLDPFRANLVMDMLSGAPLATVEAIFRMVPDQVQIVPLRAAVAEAPETNTAMPAARTLRIDAGRIDAIMDIVGELITTRNGMASQLAALVQGVGDREAAGGLAASQKAFDQIVAQLHGAVLRTRMVPLSQASRRLPRMVRELATRLGKPTSFEMRGESIEVDKSIVDELFEPLLHIVRNAMDHGIEAEAERLASGKSIPATLVLFARRQGDRVIITIKDDGRGIDPDAIRTAAVSRGLIASDRAGALSDDAAVDLLFTPGFSTAKTVSDLSGRGVGLDAVRSNVARFGGRVELNSRRGQGTEVILTLPLSFAMTQLLVVSVGGERYGIAMDSVLETVRVLPKNVSAIRSGRAFVLRDRTIPLLSLAQLLQLDDVQGDQELTVLMVAVGEERIGLVVDAIAERTETVTRPLSGLLTGMAGIAGTTLTGDGKVLLVLDLGGLIGWR</sequence>
<dbReference type="InterPro" id="IPR008207">
    <property type="entry name" value="Sig_transdc_His_kin_Hpt_dom"/>
</dbReference>
<dbReference type="PROSITE" id="PS50109">
    <property type="entry name" value="HIS_KIN"/>
    <property type="match status" value="1"/>
</dbReference>
<feature type="domain" description="HPt" evidence="12">
    <location>
        <begin position="1"/>
        <end position="101"/>
    </location>
</feature>
<dbReference type="PROSITE" id="PS50851">
    <property type="entry name" value="CHEW"/>
    <property type="match status" value="1"/>
</dbReference>
<keyword evidence="6" id="KW-0418">Kinase</keyword>
<dbReference type="InterPro" id="IPR037006">
    <property type="entry name" value="CheA-like_homodim_sf"/>
</dbReference>
<keyword evidence="4 9" id="KW-0597">Phosphoprotein</keyword>
<dbReference type="InterPro" id="IPR036061">
    <property type="entry name" value="CheW-like_dom_sf"/>
</dbReference>
<dbReference type="SUPFAM" id="SSF55874">
    <property type="entry name" value="ATPase domain of HSP90 chaperone/DNA topoisomerase II/histidine kinase"/>
    <property type="match status" value="1"/>
</dbReference>
<evidence type="ECO:0000256" key="2">
    <source>
        <dbReference type="ARBA" id="ARBA00012438"/>
    </source>
</evidence>
<dbReference type="SMART" id="SM00260">
    <property type="entry name" value="CheW"/>
    <property type="match status" value="1"/>
</dbReference>
<evidence type="ECO:0000256" key="5">
    <source>
        <dbReference type="ARBA" id="ARBA00022679"/>
    </source>
</evidence>
<dbReference type="Proteomes" id="UP001217476">
    <property type="component" value="Chromosome"/>
</dbReference>
<dbReference type="GO" id="GO:0000155">
    <property type="term" value="F:phosphorelay sensor kinase activity"/>
    <property type="evidence" value="ECO:0007669"/>
    <property type="project" value="InterPro"/>
</dbReference>
<dbReference type="AlphaFoldDB" id="A0AAJ5VVT9"/>
<dbReference type="GO" id="GO:0006935">
    <property type="term" value="P:chemotaxis"/>
    <property type="evidence" value="ECO:0007669"/>
    <property type="project" value="InterPro"/>
</dbReference>
<accession>A0AAJ5VVT9</accession>
<evidence type="ECO:0000256" key="8">
    <source>
        <dbReference type="ARBA" id="ARBA00035100"/>
    </source>
</evidence>
<dbReference type="Gene3D" id="1.10.287.560">
    <property type="entry name" value="Histidine kinase CheA-like, homodimeric domain"/>
    <property type="match status" value="1"/>
</dbReference>
<dbReference type="InterPro" id="IPR036890">
    <property type="entry name" value="HATPase_C_sf"/>
</dbReference>
<dbReference type="GO" id="GO:0005737">
    <property type="term" value="C:cytoplasm"/>
    <property type="evidence" value="ECO:0007669"/>
    <property type="project" value="InterPro"/>
</dbReference>
<dbReference type="Pfam" id="PF02895">
    <property type="entry name" value="H-kinase_dim"/>
    <property type="match status" value="1"/>
</dbReference>
<dbReference type="EC" id="2.7.13.3" evidence="2"/>
<feature type="domain" description="Histidine kinase" evidence="10">
    <location>
        <begin position="270"/>
        <end position="511"/>
    </location>
</feature>
<dbReference type="Gene3D" id="1.20.120.160">
    <property type="entry name" value="HPT domain"/>
    <property type="match status" value="1"/>
</dbReference>
<dbReference type="Gene3D" id="2.30.30.40">
    <property type="entry name" value="SH3 Domains"/>
    <property type="match status" value="1"/>
</dbReference>
<feature type="modified residue" description="Phosphohistidine" evidence="9">
    <location>
        <position position="44"/>
    </location>
</feature>
<dbReference type="EMBL" id="CP119312">
    <property type="protein sequence ID" value="WEK04353.1"/>
    <property type="molecule type" value="Genomic_DNA"/>
</dbReference>
<evidence type="ECO:0000256" key="3">
    <source>
        <dbReference type="ARBA" id="ARBA00021495"/>
    </source>
</evidence>
<evidence type="ECO:0000313" key="14">
    <source>
        <dbReference type="Proteomes" id="UP001217476"/>
    </source>
</evidence>
<evidence type="ECO:0000256" key="6">
    <source>
        <dbReference type="ARBA" id="ARBA00022777"/>
    </source>
</evidence>
<organism evidence="13 14">
    <name type="scientific">Candidatus Devosia phytovorans</name>
    <dbReference type="NCBI Taxonomy" id="3121372"/>
    <lineage>
        <taxon>Bacteria</taxon>
        <taxon>Pseudomonadati</taxon>
        <taxon>Pseudomonadota</taxon>
        <taxon>Alphaproteobacteria</taxon>
        <taxon>Hyphomicrobiales</taxon>
        <taxon>Devosiaceae</taxon>
        <taxon>Devosia</taxon>
    </lineage>
</organism>
<dbReference type="PRINTS" id="PR00344">
    <property type="entry name" value="BCTRLSENSOR"/>
</dbReference>
<dbReference type="PROSITE" id="PS50894">
    <property type="entry name" value="HPT"/>
    <property type="match status" value="1"/>
</dbReference>
<evidence type="ECO:0000259" key="11">
    <source>
        <dbReference type="PROSITE" id="PS50851"/>
    </source>
</evidence>
<dbReference type="SMART" id="SM00387">
    <property type="entry name" value="HATPase_c"/>
    <property type="match status" value="1"/>
</dbReference>
<dbReference type="InterPro" id="IPR036097">
    <property type="entry name" value="HisK_dim/P_sf"/>
</dbReference>
<dbReference type="Gene3D" id="3.30.565.10">
    <property type="entry name" value="Histidine kinase-like ATPase, C-terminal domain"/>
    <property type="match status" value="1"/>
</dbReference>
<dbReference type="SUPFAM" id="SSF47384">
    <property type="entry name" value="Homodimeric domain of signal transducing histidine kinase"/>
    <property type="match status" value="1"/>
</dbReference>
<evidence type="ECO:0000256" key="9">
    <source>
        <dbReference type="PROSITE-ProRule" id="PRU00110"/>
    </source>
</evidence>
<dbReference type="InterPro" id="IPR005467">
    <property type="entry name" value="His_kinase_dom"/>
</dbReference>
<protein>
    <recommendedName>
        <fullName evidence="3">Chemotaxis protein CheA</fullName>
        <ecNumber evidence="2">2.7.13.3</ecNumber>
    </recommendedName>
</protein>
<evidence type="ECO:0000256" key="4">
    <source>
        <dbReference type="ARBA" id="ARBA00022553"/>
    </source>
</evidence>
<dbReference type="PANTHER" id="PTHR43395">
    <property type="entry name" value="SENSOR HISTIDINE KINASE CHEA"/>
    <property type="match status" value="1"/>
</dbReference>
<dbReference type="InterPro" id="IPR051315">
    <property type="entry name" value="Bact_Chemotaxis_CheA"/>
</dbReference>
<dbReference type="InterPro" id="IPR004105">
    <property type="entry name" value="CheA-like_dim"/>
</dbReference>
<gene>
    <name evidence="13" type="ORF">P0Y65_19595</name>
</gene>
<dbReference type="PANTHER" id="PTHR43395:SF1">
    <property type="entry name" value="CHEMOTAXIS PROTEIN CHEA"/>
    <property type="match status" value="1"/>
</dbReference>
<evidence type="ECO:0000259" key="12">
    <source>
        <dbReference type="PROSITE" id="PS50894"/>
    </source>
</evidence>
<dbReference type="CDD" id="cd00088">
    <property type="entry name" value="HPT"/>
    <property type="match status" value="1"/>
</dbReference>
<name>A0AAJ5VVT9_9HYPH</name>
<evidence type="ECO:0000259" key="10">
    <source>
        <dbReference type="PROSITE" id="PS50109"/>
    </source>
</evidence>
<dbReference type="InterPro" id="IPR003594">
    <property type="entry name" value="HATPase_dom"/>
</dbReference>
<dbReference type="InterPro" id="IPR004358">
    <property type="entry name" value="Sig_transdc_His_kin-like_C"/>
</dbReference>
<dbReference type="SMART" id="SM00073">
    <property type="entry name" value="HPT"/>
    <property type="match status" value="1"/>
</dbReference>
<proteinExistence type="predicted"/>
<evidence type="ECO:0000256" key="7">
    <source>
        <dbReference type="ARBA" id="ARBA00023012"/>
    </source>
</evidence>
<feature type="domain" description="CheW-like" evidence="11">
    <location>
        <begin position="513"/>
        <end position="644"/>
    </location>
</feature>
<dbReference type="SUPFAM" id="SSF47226">
    <property type="entry name" value="Histidine-containing phosphotransfer domain, HPT domain"/>
    <property type="match status" value="1"/>
</dbReference>
<dbReference type="FunFam" id="3.30.565.10:FF:000016">
    <property type="entry name" value="Chemotaxis protein CheA, putative"/>
    <property type="match status" value="1"/>
</dbReference>
<reference evidence="13" key="1">
    <citation type="submission" date="2023-03" db="EMBL/GenBank/DDBJ databases">
        <title>Andean soil-derived lignocellulolytic bacterial consortium as a source of novel taxa and putative plastic-active enzymes.</title>
        <authorList>
            <person name="Diaz-Garcia L."/>
            <person name="Chuvochina M."/>
            <person name="Feuerriegel G."/>
            <person name="Bunk B."/>
            <person name="Sproer C."/>
            <person name="Streit W.R."/>
            <person name="Rodriguez L.M."/>
            <person name="Overmann J."/>
            <person name="Jimenez D.J."/>
        </authorList>
    </citation>
    <scope>NUCLEOTIDE SEQUENCE</scope>
    <source>
        <strain evidence="13">MAG 4196</strain>
    </source>
</reference>
<dbReference type="Pfam" id="PF01584">
    <property type="entry name" value="CheW"/>
    <property type="match status" value="1"/>
</dbReference>
<dbReference type="Pfam" id="PF02518">
    <property type="entry name" value="HATPase_c"/>
    <property type="match status" value="1"/>
</dbReference>
<dbReference type="InterPro" id="IPR036641">
    <property type="entry name" value="HPT_dom_sf"/>
</dbReference>
<dbReference type="SMART" id="SM01231">
    <property type="entry name" value="H-kinase_dim"/>
    <property type="match status" value="1"/>
</dbReference>
<keyword evidence="7" id="KW-0902">Two-component regulatory system</keyword>
<evidence type="ECO:0000313" key="13">
    <source>
        <dbReference type="EMBL" id="WEK04353.1"/>
    </source>
</evidence>
<evidence type="ECO:0000256" key="1">
    <source>
        <dbReference type="ARBA" id="ARBA00000085"/>
    </source>
</evidence>
<dbReference type="SUPFAM" id="SSF50341">
    <property type="entry name" value="CheW-like"/>
    <property type="match status" value="1"/>
</dbReference>